<comment type="caution">
    <text evidence="3">The sequence shown here is derived from an EMBL/GenBank/DDBJ whole genome shotgun (WGS) entry which is preliminary data.</text>
</comment>
<feature type="compositionally biased region" description="Low complexity" evidence="2">
    <location>
        <begin position="580"/>
        <end position="591"/>
    </location>
</feature>
<dbReference type="AlphaFoldDB" id="A0A5J4WN24"/>
<evidence type="ECO:0000256" key="2">
    <source>
        <dbReference type="SAM" id="MobiDB-lite"/>
    </source>
</evidence>
<dbReference type="PANTHER" id="PTHR35711">
    <property type="entry name" value="EXPRESSED PROTEIN"/>
    <property type="match status" value="1"/>
</dbReference>
<feature type="region of interest" description="Disordered" evidence="2">
    <location>
        <begin position="806"/>
        <end position="835"/>
    </location>
</feature>
<organism evidence="3 4">
    <name type="scientific">Streblomastix strix</name>
    <dbReference type="NCBI Taxonomy" id="222440"/>
    <lineage>
        <taxon>Eukaryota</taxon>
        <taxon>Metamonada</taxon>
        <taxon>Preaxostyla</taxon>
        <taxon>Oxymonadida</taxon>
        <taxon>Streblomastigidae</taxon>
        <taxon>Streblomastix</taxon>
    </lineage>
</organism>
<keyword evidence="1" id="KW-0175">Coiled coil</keyword>
<feature type="region of interest" description="Disordered" evidence="2">
    <location>
        <begin position="1064"/>
        <end position="1087"/>
    </location>
</feature>
<evidence type="ECO:0000313" key="4">
    <source>
        <dbReference type="Proteomes" id="UP000324800"/>
    </source>
</evidence>
<dbReference type="PANTHER" id="PTHR35711:SF1">
    <property type="entry name" value="ECTODERMAL, ISOFORM F"/>
    <property type="match status" value="1"/>
</dbReference>
<feature type="region of interest" description="Disordered" evidence="2">
    <location>
        <begin position="1181"/>
        <end position="1225"/>
    </location>
</feature>
<evidence type="ECO:0000313" key="3">
    <source>
        <dbReference type="EMBL" id="KAA6396183.1"/>
    </source>
</evidence>
<protein>
    <submittedName>
        <fullName evidence="3">Uncharacterized protein</fullName>
    </submittedName>
</protein>
<proteinExistence type="predicted"/>
<dbReference type="Proteomes" id="UP000324800">
    <property type="component" value="Unassembled WGS sequence"/>
</dbReference>
<name>A0A5J4WN24_9EUKA</name>
<feature type="compositionally biased region" description="Basic and acidic residues" evidence="2">
    <location>
        <begin position="194"/>
        <end position="203"/>
    </location>
</feature>
<feature type="coiled-coil region" evidence="1">
    <location>
        <begin position="952"/>
        <end position="984"/>
    </location>
</feature>
<feature type="region of interest" description="Disordered" evidence="2">
    <location>
        <begin position="544"/>
        <end position="598"/>
    </location>
</feature>
<feature type="compositionally biased region" description="Low complexity" evidence="2">
    <location>
        <begin position="1072"/>
        <end position="1086"/>
    </location>
</feature>
<feature type="coiled-coil region" evidence="1">
    <location>
        <begin position="605"/>
        <end position="644"/>
    </location>
</feature>
<feature type="compositionally biased region" description="Low complexity" evidence="2">
    <location>
        <begin position="807"/>
        <end position="828"/>
    </location>
</feature>
<feature type="region of interest" description="Disordered" evidence="2">
    <location>
        <begin position="185"/>
        <end position="210"/>
    </location>
</feature>
<feature type="region of interest" description="Disordered" evidence="2">
    <location>
        <begin position="711"/>
        <end position="758"/>
    </location>
</feature>
<sequence length="1225" mass="139312">MQSDFQPRPNTRACISCGRDDGALDLVIFNIPVEAAVSIQQVNQHMIGQYLSTRELLFGKTPAKPLSLENSEIFLLCRQCKRDMQNGMDQSARIPKAPATISKIVPLEMLTPEAIVDLYREGWIIHTPPQYTFRMCIGTGVPYLSFVSNASSFFRVSNMDFQDRYKQYIIDMDRNNANYYERDMQQRQYDQQDQDSKEEERGRRSIKQSYRDSFTQSISDIPNNALQNPLYIPGVTVLTRFMNQQSNSNQQQQISSINSLQIEPPIPSNLYQTFQGPTDTSNWAIPEWLLMGAYPDRETGLSQILSNQYQTQNEGGQLGHVKSVINSQIGSGGTDVLSLLEAGIEVFINLTDDEDFKQERERQGLLGRRHIAFDIQHQLMNSNINSESEQQQDKQLLIEEQKIILDNVGERVGNVMQVKGTLQQVFKARNEQAYGSGIKQNNKGNTKSGNIQIARPQSADNMRSMQGYNTQSSTGFSLPLQRMRQGGKRSQFLINNINNLNQNREFDQSKLRINIKHGGEYFISAIRLIRSDFIRVLRQQLEKQKLQSEEEANERKKQKQIRKLQQQMDEAAQKGKELEQQTQSQLLSGESSADKTGIDRHDDLLRAAAQRRAQYQLKKEFQKRKELEEKLKKKAESIVDSEQSKQLQGQGVNIRSDQIVIPQRIFKQNIDEMVYIEFPIKPGKIHQNDKEVTELVDFICQCIVGNQLNVEQQEEEQQDKDEDNQDEEQDDEEEQDEDDDDDEDDDEEYGNPRSGWKKKNIEKQKPAMICALVLSRLFGCTAQLALASISKFQDCRLRQNRQAYELQSNPHSSNSYQSSSYSSYGANQFPSSESHDQRMQVYRIISNWWKEQQYGKGLQGTDSSSQPQITLGAHSSLNEQAQSHLASSPMQNGKIGKVKSSAVLFYTQPVDYNQYKKKNKLIRQQDKGLSPGIWESRQGLKIKDGLYDQDDNKEERDRMRKQQLQKQQQQQQIMKKELQQQQKGSKWIAATGLGIVRLIAQDSQFYTLEQKDQLPPILQQTQPEYIPELKGKLQGRGQQKKPMILINGKPVFIPQISQQSLSSPYLDSLHRPQTSSSSSQLTNSPLVSPPLVIRRQPTKSKYSLSGGEIGVGQMARGVVLSSQLAADNVQKGNIIGTGIYPNTSFENQHRGDTTELLSGYSPQAHFVPASSVSGYQKPIATPETDKLRSGVGIGVRTPTKQQKGKQRIVQSPLSDKVAGSARQFT</sequence>
<accession>A0A5J4WN24</accession>
<feature type="compositionally biased region" description="Acidic residues" evidence="2">
    <location>
        <begin position="712"/>
        <end position="749"/>
    </location>
</feature>
<dbReference type="EMBL" id="SNRW01001493">
    <property type="protein sequence ID" value="KAA6396183.1"/>
    <property type="molecule type" value="Genomic_DNA"/>
</dbReference>
<gene>
    <name evidence="3" type="ORF">EZS28_008288</name>
</gene>
<reference evidence="3 4" key="1">
    <citation type="submission" date="2019-03" db="EMBL/GenBank/DDBJ databases">
        <title>Single cell metagenomics reveals metabolic interactions within the superorganism composed of flagellate Streblomastix strix and complex community of Bacteroidetes bacteria on its surface.</title>
        <authorList>
            <person name="Treitli S.C."/>
            <person name="Kolisko M."/>
            <person name="Husnik F."/>
            <person name="Keeling P."/>
            <person name="Hampl V."/>
        </authorList>
    </citation>
    <scope>NUCLEOTIDE SEQUENCE [LARGE SCALE GENOMIC DNA]</scope>
    <source>
        <strain evidence="3">ST1C</strain>
    </source>
</reference>
<evidence type="ECO:0000256" key="1">
    <source>
        <dbReference type="SAM" id="Coils"/>
    </source>
</evidence>